<sequence>MKARLFLGAALPAALLLSITQPIDAAPHAMGDTTTAAQDELSFVTIRYRDPSQLRQVGAMFQHLIVDQATKTARVEASAAEIAQMRALGLQVTIDRTATARIRSAERAMRTGMFGTRSISGYACYRTVEETYTSMNQLASSKPALATVTNIGPSWLKSRNQGGYDMKVLRLTNSATNASRPNKPAMVVFGSIHAREYTPAELTTRFAEWLVNGYGTDPEATWLMDNYVFHLVLQANPDGRKKAEAGSSWRKNVNNTNGSCSASSVGVDLNRNFPFHWNTNGGSSSNACAETYHGPSASSEPETQNLVRLVAGTPGAGGAYSGGIFPDRRGDAASSAAPDDYQGLFLDIHSYSQLVLWPWGDTTNLAPNSTALQTLGRRMAYFNNYKPEQSVGLYPTDGTTDDTMYGLLGVPSYTIELGVAFFESCTTFEGTTLPRNLNALKYSARNLTAPYRYPAGPNTVSVSASSSSVAAGTPVTISAVLDDSQFNQTNGTEATHAISSARVYIDTPPWESGASAITMSASDGSFNSTRETVTASVSTTGLSAGRHIFYVQGTDASGKLGTPNAVLVNITSGGGGGNVAPVANFNVSTSSLTATFTDTSTDSDGSIASRSWNFGDGTTSTLANPTKTYAAAGTYTVTLTVTDNGGLTHTKTQSVTVSSGGGAQTYTNSADYTISDNATVESPITVSGRTGNAPASTPVAVNIVHTYKGDLKVDLVAPDGSVYVLHNRAGGSADNINQTFTTNLSSEPLNGTWKLRVNDNAGGDTGYINSWSVTF</sequence>
<dbReference type="PROSITE" id="PS52035">
    <property type="entry name" value="PEPTIDASE_M14"/>
    <property type="match status" value="1"/>
</dbReference>
<dbReference type="EMBL" id="JBHTIF010000001">
    <property type="protein sequence ID" value="MFD0725666.1"/>
    <property type="molecule type" value="Genomic_DNA"/>
</dbReference>
<dbReference type="InterPro" id="IPR022409">
    <property type="entry name" value="PKD/Chitinase_dom"/>
</dbReference>
<evidence type="ECO:0000313" key="13">
    <source>
        <dbReference type="Proteomes" id="UP001597110"/>
    </source>
</evidence>
<feature type="domain" description="P/Homo B" evidence="10">
    <location>
        <begin position="661"/>
        <end position="775"/>
    </location>
</feature>
<name>A0ABW2YB54_9GAMM</name>
<dbReference type="PRINTS" id="PR00765">
    <property type="entry name" value="CRBOXYPTASEA"/>
</dbReference>
<dbReference type="GO" id="GO:0004180">
    <property type="term" value="F:carboxypeptidase activity"/>
    <property type="evidence" value="ECO:0007669"/>
    <property type="project" value="UniProtKB-KW"/>
</dbReference>
<dbReference type="SUPFAM" id="SSF53187">
    <property type="entry name" value="Zn-dependent exopeptidases"/>
    <property type="match status" value="1"/>
</dbReference>
<evidence type="ECO:0000259" key="11">
    <source>
        <dbReference type="PROSITE" id="PS52035"/>
    </source>
</evidence>
<comment type="caution">
    <text evidence="12">The sequence shown here is derived from an EMBL/GenBank/DDBJ whole genome shotgun (WGS) entry which is preliminary data.</text>
</comment>
<keyword evidence="12" id="KW-0121">Carboxypeptidase</keyword>
<evidence type="ECO:0000259" key="10">
    <source>
        <dbReference type="PROSITE" id="PS51829"/>
    </source>
</evidence>
<dbReference type="InterPro" id="IPR057247">
    <property type="entry name" value="CARBOXYPEPT_ZN_2"/>
</dbReference>
<dbReference type="PROSITE" id="PS00133">
    <property type="entry name" value="CARBOXYPEPT_ZN_2"/>
    <property type="match status" value="1"/>
</dbReference>
<dbReference type="Pfam" id="PF18911">
    <property type="entry name" value="PKD_4"/>
    <property type="match status" value="1"/>
</dbReference>
<evidence type="ECO:0000256" key="5">
    <source>
        <dbReference type="ARBA" id="ARBA00022801"/>
    </source>
</evidence>
<evidence type="ECO:0000256" key="2">
    <source>
        <dbReference type="ARBA" id="ARBA00005988"/>
    </source>
</evidence>
<evidence type="ECO:0000256" key="1">
    <source>
        <dbReference type="ARBA" id="ARBA00001947"/>
    </source>
</evidence>
<dbReference type="InterPro" id="IPR002884">
    <property type="entry name" value="P_dom"/>
</dbReference>
<dbReference type="InterPro" id="IPR008979">
    <property type="entry name" value="Galactose-bd-like_sf"/>
</dbReference>
<protein>
    <submittedName>
        <fullName evidence="12">M14 family zinc carboxypeptidase</fullName>
    </submittedName>
</protein>
<keyword evidence="8" id="KW-0732">Signal</keyword>
<dbReference type="Gene3D" id="3.40.630.10">
    <property type="entry name" value="Zn peptidases"/>
    <property type="match status" value="1"/>
</dbReference>
<dbReference type="InterPro" id="IPR035986">
    <property type="entry name" value="PKD_dom_sf"/>
</dbReference>
<evidence type="ECO:0000313" key="12">
    <source>
        <dbReference type="EMBL" id="MFD0725666.1"/>
    </source>
</evidence>
<feature type="domain" description="Peptidase M14" evidence="11">
    <location>
        <begin position="124"/>
        <end position="447"/>
    </location>
</feature>
<dbReference type="PROSITE" id="PS51829">
    <property type="entry name" value="P_HOMO_B"/>
    <property type="match status" value="1"/>
</dbReference>
<keyword evidence="3" id="KW-0645">Protease</keyword>
<dbReference type="PANTHER" id="PTHR11705:SF119">
    <property type="entry name" value="OS02G0119300 PROTEIN"/>
    <property type="match status" value="1"/>
</dbReference>
<dbReference type="Gene3D" id="2.60.40.10">
    <property type="entry name" value="Immunoglobulins"/>
    <property type="match status" value="1"/>
</dbReference>
<feature type="chain" id="PRO_5045457745" evidence="8">
    <location>
        <begin position="26"/>
        <end position="775"/>
    </location>
</feature>
<dbReference type="InterPro" id="IPR013783">
    <property type="entry name" value="Ig-like_fold"/>
</dbReference>
<dbReference type="Pfam" id="PF00246">
    <property type="entry name" value="Peptidase_M14"/>
    <property type="match status" value="1"/>
</dbReference>
<evidence type="ECO:0000256" key="3">
    <source>
        <dbReference type="ARBA" id="ARBA00022670"/>
    </source>
</evidence>
<evidence type="ECO:0000256" key="4">
    <source>
        <dbReference type="ARBA" id="ARBA00022723"/>
    </source>
</evidence>
<dbReference type="SUPFAM" id="SSF49299">
    <property type="entry name" value="PKD domain"/>
    <property type="match status" value="1"/>
</dbReference>
<keyword evidence="6" id="KW-0862">Zinc</keyword>
<feature type="domain" description="PKD" evidence="9">
    <location>
        <begin position="577"/>
        <end position="664"/>
    </location>
</feature>
<feature type="signal peptide" evidence="8">
    <location>
        <begin position="1"/>
        <end position="25"/>
    </location>
</feature>
<evidence type="ECO:0000256" key="6">
    <source>
        <dbReference type="ARBA" id="ARBA00022833"/>
    </source>
</evidence>
<dbReference type="SMART" id="SM00631">
    <property type="entry name" value="Zn_pept"/>
    <property type="match status" value="1"/>
</dbReference>
<comment type="similarity">
    <text evidence="2 7">Belongs to the peptidase M14 family.</text>
</comment>
<dbReference type="InterPro" id="IPR000834">
    <property type="entry name" value="Peptidase_M14"/>
</dbReference>
<dbReference type="PROSITE" id="PS50093">
    <property type="entry name" value="PKD"/>
    <property type="match status" value="1"/>
</dbReference>
<keyword evidence="4" id="KW-0479">Metal-binding</keyword>
<reference evidence="13" key="1">
    <citation type="journal article" date="2019" name="Int. J. Syst. Evol. Microbiol.">
        <title>The Global Catalogue of Microorganisms (GCM) 10K type strain sequencing project: providing services to taxonomists for standard genome sequencing and annotation.</title>
        <authorList>
            <consortium name="The Broad Institute Genomics Platform"/>
            <consortium name="The Broad Institute Genome Sequencing Center for Infectious Disease"/>
            <person name="Wu L."/>
            <person name="Ma J."/>
        </authorList>
    </citation>
    <scope>NUCLEOTIDE SEQUENCE [LARGE SCALE GENOMIC DNA]</scope>
    <source>
        <strain evidence="13">CCUG 55585</strain>
    </source>
</reference>
<keyword evidence="13" id="KW-1185">Reference proteome</keyword>
<dbReference type="Proteomes" id="UP001597110">
    <property type="component" value="Unassembled WGS sequence"/>
</dbReference>
<dbReference type="InterPro" id="IPR000601">
    <property type="entry name" value="PKD_dom"/>
</dbReference>
<organism evidence="12 13">
    <name type="scientific">Lysobacter brunescens</name>
    <dbReference type="NCBI Taxonomy" id="262323"/>
    <lineage>
        <taxon>Bacteria</taxon>
        <taxon>Pseudomonadati</taxon>
        <taxon>Pseudomonadota</taxon>
        <taxon>Gammaproteobacteria</taxon>
        <taxon>Lysobacterales</taxon>
        <taxon>Lysobacteraceae</taxon>
        <taxon>Lysobacter</taxon>
    </lineage>
</organism>
<evidence type="ECO:0000256" key="7">
    <source>
        <dbReference type="PROSITE-ProRule" id="PRU01379"/>
    </source>
</evidence>
<dbReference type="SMART" id="SM00089">
    <property type="entry name" value="PKD"/>
    <property type="match status" value="1"/>
</dbReference>
<dbReference type="RefSeq" id="WP_386823254.1">
    <property type="nucleotide sequence ID" value="NZ_JBHTIF010000001.1"/>
</dbReference>
<dbReference type="SUPFAM" id="SSF49785">
    <property type="entry name" value="Galactose-binding domain-like"/>
    <property type="match status" value="1"/>
</dbReference>
<keyword evidence="5" id="KW-0378">Hydrolase</keyword>
<proteinExistence type="inferred from homology"/>
<dbReference type="CDD" id="cd00146">
    <property type="entry name" value="PKD"/>
    <property type="match status" value="1"/>
</dbReference>
<accession>A0ABW2YB54</accession>
<dbReference type="Gene3D" id="2.60.120.260">
    <property type="entry name" value="Galactose-binding domain-like"/>
    <property type="match status" value="1"/>
</dbReference>
<dbReference type="PANTHER" id="PTHR11705">
    <property type="entry name" value="PROTEASE FAMILY M14 CARBOXYPEPTIDASE A,B"/>
    <property type="match status" value="1"/>
</dbReference>
<evidence type="ECO:0000259" key="9">
    <source>
        <dbReference type="PROSITE" id="PS50093"/>
    </source>
</evidence>
<gene>
    <name evidence="12" type="ORF">ACFQ0E_08640</name>
</gene>
<comment type="cofactor">
    <cofactor evidence="1">
        <name>Zn(2+)</name>
        <dbReference type="ChEBI" id="CHEBI:29105"/>
    </cofactor>
</comment>
<dbReference type="Pfam" id="PF01483">
    <property type="entry name" value="P_proprotein"/>
    <property type="match status" value="1"/>
</dbReference>
<feature type="active site" description="Proton donor/acceptor" evidence="7">
    <location>
        <position position="416"/>
    </location>
</feature>
<evidence type="ECO:0000256" key="8">
    <source>
        <dbReference type="SAM" id="SignalP"/>
    </source>
</evidence>